<evidence type="ECO:0000313" key="2">
    <source>
        <dbReference type="Proteomes" id="UP000518605"/>
    </source>
</evidence>
<proteinExistence type="predicted"/>
<dbReference type="Proteomes" id="UP000518605">
    <property type="component" value="Unassembled WGS sequence"/>
</dbReference>
<dbReference type="AlphaFoldDB" id="A0A7W5GA73"/>
<organism evidence="1 2">
    <name type="scientific">Paenibacillus endophyticus</name>
    <dbReference type="NCBI Taxonomy" id="1294268"/>
    <lineage>
        <taxon>Bacteria</taxon>
        <taxon>Bacillati</taxon>
        <taxon>Bacillota</taxon>
        <taxon>Bacilli</taxon>
        <taxon>Bacillales</taxon>
        <taxon>Paenibacillaceae</taxon>
        <taxon>Paenibacillus</taxon>
    </lineage>
</organism>
<evidence type="ECO:0000313" key="1">
    <source>
        <dbReference type="EMBL" id="MBB3152456.1"/>
    </source>
</evidence>
<dbReference type="EMBL" id="JACHXW010000006">
    <property type="protein sequence ID" value="MBB3152456.1"/>
    <property type="molecule type" value="Genomic_DNA"/>
</dbReference>
<keyword evidence="2" id="KW-1185">Reference proteome</keyword>
<dbReference type="RefSeq" id="WP_183562417.1">
    <property type="nucleotide sequence ID" value="NZ_CBCSLB010000005.1"/>
</dbReference>
<accession>A0A7W5GA73</accession>
<comment type="caution">
    <text evidence="1">The sequence shown here is derived from an EMBL/GenBank/DDBJ whole genome shotgun (WGS) entry which is preliminary data.</text>
</comment>
<reference evidence="1 2" key="1">
    <citation type="submission" date="2020-08" db="EMBL/GenBank/DDBJ databases">
        <title>Genomic Encyclopedia of Type Strains, Phase III (KMG-III): the genomes of soil and plant-associated and newly described type strains.</title>
        <authorList>
            <person name="Whitman W."/>
        </authorList>
    </citation>
    <scope>NUCLEOTIDE SEQUENCE [LARGE SCALE GENOMIC DNA]</scope>
    <source>
        <strain evidence="1 2">CECT 8234</strain>
    </source>
</reference>
<name>A0A7W5GA73_9BACL</name>
<gene>
    <name evidence="1" type="ORF">FHS16_002506</name>
</gene>
<protein>
    <submittedName>
        <fullName evidence="1">Uncharacterized protein</fullName>
    </submittedName>
</protein>
<sequence>MTTQKNTDLRFADPFTWEDLYEQQVNRKEQKREVNRKKYAQRFAKQREILSITTNGKV</sequence>